<keyword evidence="7" id="KW-1185">Reference proteome</keyword>
<evidence type="ECO:0000256" key="4">
    <source>
        <dbReference type="RuleBase" id="RU000682"/>
    </source>
</evidence>
<dbReference type="GO" id="GO:0006357">
    <property type="term" value="P:regulation of transcription by RNA polymerase II"/>
    <property type="evidence" value="ECO:0007669"/>
    <property type="project" value="TreeGrafter"/>
</dbReference>
<keyword evidence="3 4" id="KW-0539">Nucleus</keyword>
<reference evidence="6" key="1">
    <citation type="journal article" date="2024" name="BMC Genomics">
        <title>Functional annotation of a divergent genome using sequence and structure-based similarity.</title>
        <authorList>
            <person name="Svedberg D."/>
            <person name="Winiger R.R."/>
            <person name="Berg A."/>
            <person name="Sharma H."/>
            <person name="Tellgren-Roth C."/>
            <person name="Debrunner-Vossbrinck B.A."/>
            <person name="Vossbrinck C.R."/>
            <person name="Barandun J."/>
        </authorList>
    </citation>
    <scope>NUCLEOTIDE SEQUENCE</scope>
    <source>
        <strain evidence="6">Illinois isolate</strain>
    </source>
</reference>
<dbReference type="PANTHER" id="PTHR24324">
    <property type="entry name" value="HOMEOBOX PROTEIN HHEX"/>
    <property type="match status" value="1"/>
</dbReference>
<evidence type="ECO:0000313" key="6">
    <source>
        <dbReference type="EMBL" id="WUR04812.1"/>
    </source>
</evidence>
<dbReference type="GeneID" id="90542644"/>
<comment type="subcellular location">
    <subcellularLocation>
        <location evidence="3 4">Nucleus</location>
    </subcellularLocation>
</comment>
<organism evidence="6 7">
    <name type="scientific">Vairimorpha necatrix</name>
    <dbReference type="NCBI Taxonomy" id="6039"/>
    <lineage>
        <taxon>Eukaryota</taxon>
        <taxon>Fungi</taxon>
        <taxon>Fungi incertae sedis</taxon>
        <taxon>Microsporidia</taxon>
        <taxon>Nosematidae</taxon>
        <taxon>Vairimorpha</taxon>
    </lineage>
</organism>
<evidence type="ECO:0000256" key="3">
    <source>
        <dbReference type="PROSITE-ProRule" id="PRU00108"/>
    </source>
</evidence>
<dbReference type="Proteomes" id="UP001334084">
    <property type="component" value="Chromosome 10"/>
</dbReference>
<dbReference type="InterPro" id="IPR051000">
    <property type="entry name" value="Homeobox_DNA-bind_prot"/>
</dbReference>
<dbReference type="PANTHER" id="PTHR24324:SF9">
    <property type="entry name" value="HOMEOBOX DOMAIN-CONTAINING PROTEIN"/>
    <property type="match status" value="1"/>
</dbReference>
<dbReference type="RefSeq" id="XP_065330957.1">
    <property type="nucleotide sequence ID" value="XM_065474885.1"/>
</dbReference>
<protein>
    <submittedName>
        <fullName evidence="6">Homeobox domain-containing protein 3</fullName>
    </submittedName>
</protein>
<feature type="domain" description="Homeobox" evidence="5">
    <location>
        <begin position="31"/>
        <end position="87"/>
    </location>
</feature>
<dbReference type="Pfam" id="PF00046">
    <property type="entry name" value="Homeodomain"/>
    <property type="match status" value="1"/>
</dbReference>
<feature type="DNA-binding region" description="Homeobox" evidence="3">
    <location>
        <begin position="33"/>
        <end position="88"/>
    </location>
</feature>
<dbReference type="InterPro" id="IPR009057">
    <property type="entry name" value="Homeodomain-like_sf"/>
</dbReference>
<dbReference type="SUPFAM" id="SSF46689">
    <property type="entry name" value="Homeodomain-like"/>
    <property type="match status" value="1"/>
</dbReference>
<proteinExistence type="predicted"/>
<dbReference type="CDD" id="cd00086">
    <property type="entry name" value="homeodomain"/>
    <property type="match status" value="1"/>
</dbReference>
<keyword evidence="2 3" id="KW-0371">Homeobox</keyword>
<gene>
    <name evidence="6" type="ORF">VNE69_10162</name>
</gene>
<evidence type="ECO:0000256" key="2">
    <source>
        <dbReference type="ARBA" id="ARBA00023155"/>
    </source>
</evidence>
<sequence>MEPYGRNYYKNFEIQSQNENINQYYDPFYVKHRKRTTKAQLKVLEKTFEVCPRPDSCMRKKLGDQLSMTPRCVQVWFQNRRAKHKKQQQASEYCKNTTNYQMGGKPYYYDENFEIYAMDMANNQHYQHLYENMPNGPYMENENVINNHYIEEENVPVYEHLYDRNMFSYE</sequence>
<dbReference type="EMBL" id="CP142735">
    <property type="protein sequence ID" value="WUR04812.1"/>
    <property type="molecule type" value="Genomic_DNA"/>
</dbReference>
<dbReference type="Gene3D" id="1.10.10.60">
    <property type="entry name" value="Homeodomain-like"/>
    <property type="match status" value="1"/>
</dbReference>
<keyword evidence="1 3" id="KW-0238">DNA-binding</keyword>
<accession>A0AAX4JFW0</accession>
<evidence type="ECO:0000259" key="5">
    <source>
        <dbReference type="PROSITE" id="PS50071"/>
    </source>
</evidence>
<evidence type="ECO:0000256" key="1">
    <source>
        <dbReference type="ARBA" id="ARBA00023125"/>
    </source>
</evidence>
<dbReference type="AlphaFoldDB" id="A0AAX4JFW0"/>
<dbReference type="KEGG" id="vnx:VNE69_10162"/>
<dbReference type="InterPro" id="IPR001356">
    <property type="entry name" value="HD"/>
</dbReference>
<dbReference type="PROSITE" id="PS50071">
    <property type="entry name" value="HOMEOBOX_2"/>
    <property type="match status" value="1"/>
</dbReference>
<dbReference type="SMART" id="SM00389">
    <property type="entry name" value="HOX"/>
    <property type="match status" value="1"/>
</dbReference>
<dbReference type="GO" id="GO:0030154">
    <property type="term" value="P:cell differentiation"/>
    <property type="evidence" value="ECO:0007669"/>
    <property type="project" value="TreeGrafter"/>
</dbReference>
<evidence type="ECO:0000313" key="7">
    <source>
        <dbReference type="Proteomes" id="UP001334084"/>
    </source>
</evidence>
<name>A0AAX4JFW0_9MICR</name>
<dbReference type="GO" id="GO:0005634">
    <property type="term" value="C:nucleus"/>
    <property type="evidence" value="ECO:0007669"/>
    <property type="project" value="UniProtKB-SubCell"/>
</dbReference>
<dbReference type="GO" id="GO:0000978">
    <property type="term" value="F:RNA polymerase II cis-regulatory region sequence-specific DNA binding"/>
    <property type="evidence" value="ECO:0007669"/>
    <property type="project" value="TreeGrafter"/>
</dbReference>